<dbReference type="InterPro" id="IPR005835">
    <property type="entry name" value="NTP_transferase_dom"/>
</dbReference>
<keyword evidence="5" id="KW-1185">Reference proteome</keyword>
<dbReference type="InterPro" id="IPR054790">
    <property type="entry name" value="MurU"/>
</dbReference>
<keyword evidence="1 4" id="KW-0808">Transferase</keyword>
<dbReference type="Gene3D" id="3.90.550.10">
    <property type="entry name" value="Spore Coat Polysaccharide Biosynthesis Protein SpsA, Chain A"/>
    <property type="match status" value="1"/>
</dbReference>
<comment type="caution">
    <text evidence="4">The sequence shown here is derived from an EMBL/GenBank/DDBJ whole genome shotgun (WGS) entry which is preliminary data.</text>
</comment>
<dbReference type="NCBIfam" id="NF045761">
    <property type="entry name" value="NAMPUrTaseMurU"/>
    <property type="match status" value="1"/>
</dbReference>
<accession>A0A5N0TE77</accession>
<evidence type="ECO:0000313" key="5">
    <source>
        <dbReference type="Proteomes" id="UP000325372"/>
    </source>
</evidence>
<protein>
    <submittedName>
        <fullName evidence="4">Nucleotidyltransferase family protein</fullName>
    </submittedName>
</protein>
<proteinExistence type="predicted"/>
<dbReference type="PANTHER" id="PTHR43584">
    <property type="entry name" value="NUCLEOTIDYL TRANSFERASE"/>
    <property type="match status" value="1"/>
</dbReference>
<name>A0A5N0TE77_9GAMM</name>
<dbReference type="GO" id="GO:0016779">
    <property type="term" value="F:nucleotidyltransferase activity"/>
    <property type="evidence" value="ECO:0007669"/>
    <property type="project" value="UniProtKB-KW"/>
</dbReference>
<evidence type="ECO:0000256" key="2">
    <source>
        <dbReference type="ARBA" id="ARBA00022695"/>
    </source>
</evidence>
<gene>
    <name evidence="4" type="ORF">F3N42_03375</name>
</gene>
<dbReference type="Pfam" id="PF00483">
    <property type="entry name" value="NTP_transferase"/>
    <property type="match status" value="1"/>
</dbReference>
<dbReference type="CDD" id="cd06422">
    <property type="entry name" value="NTP_transferase_like_1"/>
    <property type="match status" value="1"/>
</dbReference>
<evidence type="ECO:0000256" key="1">
    <source>
        <dbReference type="ARBA" id="ARBA00022679"/>
    </source>
</evidence>
<reference evidence="4 5" key="1">
    <citation type="submission" date="2019-09" db="EMBL/GenBank/DDBJ databases">
        <title>Wenzhouxiangella sp. Genome sequencing and assembly.</title>
        <authorList>
            <person name="Zhang R."/>
        </authorList>
    </citation>
    <scope>NUCLEOTIDE SEQUENCE [LARGE SCALE GENOMIC DNA]</scope>
    <source>
        <strain evidence="4 5">W260</strain>
    </source>
</reference>
<dbReference type="PANTHER" id="PTHR43584:SF8">
    <property type="entry name" value="N-ACETYLMURAMATE ALPHA-1-PHOSPHATE URIDYLYLTRANSFERASE"/>
    <property type="match status" value="1"/>
</dbReference>
<dbReference type="InterPro" id="IPR029044">
    <property type="entry name" value="Nucleotide-diphossugar_trans"/>
</dbReference>
<evidence type="ECO:0000313" key="4">
    <source>
        <dbReference type="EMBL" id="KAA9133403.1"/>
    </source>
</evidence>
<dbReference type="InterPro" id="IPR050065">
    <property type="entry name" value="GlmU-like"/>
</dbReference>
<keyword evidence="2" id="KW-0548">Nucleotidyltransferase</keyword>
<dbReference type="AlphaFoldDB" id="A0A5N0TE77"/>
<feature type="domain" description="Nucleotidyl transferase" evidence="3">
    <location>
        <begin position="3"/>
        <end position="131"/>
    </location>
</feature>
<organism evidence="4 5">
    <name type="scientific">Marinihelvus fidelis</name>
    <dbReference type="NCBI Taxonomy" id="2613842"/>
    <lineage>
        <taxon>Bacteria</taxon>
        <taxon>Pseudomonadati</taxon>
        <taxon>Pseudomonadota</taxon>
        <taxon>Gammaproteobacteria</taxon>
        <taxon>Chromatiales</taxon>
        <taxon>Wenzhouxiangellaceae</taxon>
        <taxon>Marinihelvus</taxon>
    </lineage>
</organism>
<dbReference type="SUPFAM" id="SSF53448">
    <property type="entry name" value="Nucleotide-diphospho-sugar transferases"/>
    <property type="match status" value="1"/>
</dbReference>
<evidence type="ECO:0000259" key="3">
    <source>
        <dbReference type="Pfam" id="PF00483"/>
    </source>
</evidence>
<dbReference type="Proteomes" id="UP000325372">
    <property type="component" value="Unassembled WGS sequence"/>
</dbReference>
<dbReference type="RefSeq" id="WP_150862962.1">
    <property type="nucleotide sequence ID" value="NZ_VYXP01000002.1"/>
</dbReference>
<sequence>MRAMILAAGAGERLRPLTNTTPKPLIDVGGKPLIEWHLDNLARAGFRNVVINTGHLGEQIPAALGHGERWGLSITYSKEPAEALETGGGIHHALPLLGDGPFLVVSGDTWTDFSFAALRAVKCDYAHLVLVDNPPHHPDGDFALAGGRVNTTGEPRLTFGGIAVYHPRMFSGCQPGRWRITGLLRDTIDQHLVTGQRHRGAWFDSGSPERLERLRAEVCKRMQTATQSVA</sequence>
<dbReference type="EMBL" id="VYXP01000002">
    <property type="protein sequence ID" value="KAA9133403.1"/>
    <property type="molecule type" value="Genomic_DNA"/>
</dbReference>